<evidence type="ECO:0000256" key="5">
    <source>
        <dbReference type="ARBA" id="ARBA00014581"/>
    </source>
</evidence>
<dbReference type="EC" id="7.1.1.1" evidence="4 15"/>
<feature type="transmembrane region" description="Helical" evidence="16">
    <location>
        <begin position="56"/>
        <end position="76"/>
    </location>
</feature>
<feature type="transmembrane region" description="Helical" evidence="16">
    <location>
        <begin position="6"/>
        <end position="24"/>
    </location>
</feature>
<evidence type="ECO:0000256" key="12">
    <source>
        <dbReference type="ARBA" id="ARBA00023027"/>
    </source>
</evidence>
<keyword evidence="13 15" id="KW-0472">Membrane</keyword>
<evidence type="ECO:0000256" key="16">
    <source>
        <dbReference type="SAM" id="Phobius"/>
    </source>
</evidence>
<keyword evidence="6 15" id="KW-1003">Cell membrane</keyword>
<evidence type="ECO:0000256" key="1">
    <source>
        <dbReference type="ARBA" id="ARBA00003943"/>
    </source>
</evidence>
<evidence type="ECO:0000256" key="4">
    <source>
        <dbReference type="ARBA" id="ARBA00012943"/>
    </source>
</evidence>
<gene>
    <name evidence="18" type="primary">pntB</name>
    <name evidence="18" type="ORF">NSPZN2_130012</name>
</gene>
<dbReference type="PANTHER" id="PTHR44758:SF1">
    <property type="entry name" value="NAD(P) TRANSHYDROGENASE SUBUNIT BETA"/>
    <property type="match status" value="1"/>
</dbReference>
<evidence type="ECO:0000313" key="18">
    <source>
        <dbReference type="EMBL" id="CAE6739360.1"/>
    </source>
</evidence>
<comment type="catalytic activity">
    <reaction evidence="14 15">
        <text>NAD(+) + NADPH + H(+)(in) = NADH + NADP(+) + H(+)(out)</text>
        <dbReference type="Rhea" id="RHEA:47992"/>
        <dbReference type="ChEBI" id="CHEBI:15378"/>
        <dbReference type="ChEBI" id="CHEBI:57540"/>
        <dbReference type="ChEBI" id="CHEBI:57783"/>
        <dbReference type="ChEBI" id="CHEBI:57945"/>
        <dbReference type="ChEBI" id="CHEBI:58349"/>
        <dbReference type="EC" id="7.1.1.1"/>
    </reaction>
</comment>
<feature type="domain" description="NADP transhydrogenase beta-like" evidence="17">
    <location>
        <begin position="7"/>
        <end position="457"/>
    </location>
</feature>
<protein>
    <recommendedName>
        <fullName evidence="5 15">NAD(P) transhydrogenase subunit beta</fullName>
        <ecNumber evidence="4 15">7.1.1.1</ecNumber>
    </recommendedName>
    <alternativeName>
        <fullName evidence="15">Nicotinamide nucleotide transhydrogenase subunit beta</fullName>
    </alternativeName>
</protein>
<dbReference type="PIRSF" id="PIRSF000204">
    <property type="entry name" value="PNTB"/>
    <property type="match status" value="1"/>
</dbReference>
<comment type="function">
    <text evidence="1 15">The transhydrogenation between NADH and NADP is coupled to respiration and ATP hydrolysis and functions as a proton pump across the membrane.</text>
</comment>
<comment type="similarity">
    <text evidence="3 15">Belongs to the PNT beta subunit family.</text>
</comment>
<dbReference type="SUPFAM" id="SSF52467">
    <property type="entry name" value="DHS-like NAD/FAD-binding domain"/>
    <property type="match status" value="1"/>
</dbReference>
<comment type="subcellular location">
    <subcellularLocation>
        <location evidence="2">Cell inner membrane</location>
        <topology evidence="2">Multi-pass membrane protein</topology>
    </subcellularLocation>
</comment>
<evidence type="ECO:0000313" key="19">
    <source>
        <dbReference type="Proteomes" id="UP000675880"/>
    </source>
</evidence>
<evidence type="ECO:0000259" key="17">
    <source>
        <dbReference type="Pfam" id="PF02233"/>
    </source>
</evidence>
<evidence type="ECO:0000256" key="14">
    <source>
        <dbReference type="ARBA" id="ARBA00048202"/>
    </source>
</evidence>
<feature type="transmembrane region" description="Helical" evidence="16">
    <location>
        <begin position="160"/>
        <end position="179"/>
    </location>
</feature>
<dbReference type="Gene3D" id="3.40.50.1220">
    <property type="entry name" value="TPP-binding domain"/>
    <property type="match status" value="1"/>
</dbReference>
<evidence type="ECO:0000256" key="7">
    <source>
        <dbReference type="ARBA" id="ARBA00022519"/>
    </source>
</evidence>
<keyword evidence="9 15" id="KW-0521">NADP</keyword>
<feature type="transmembrane region" description="Helical" evidence="16">
    <location>
        <begin position="185"/>
        <end position="205"/>
    </location>
</feature>
<evidence type="ECO:0000256" key="9">
    <source>
        <dbReference type="ARBA" id="ARBA00022857"/>
    </source>
</evidence>
<keyword evidence="11 16" id="KW-1133">Transmembrane helix</keyword>
<evidence type="ECO:0000256" key="13">
    <source>
        <dbReference type="ARBA" id="ARBA00023136"/>
    </source>
</evidence>
<dbReference type="InterPro" id="IPR034300">
    <property type="entry name" value="PNTB-like"/>
</dbReference>
<name>A0ABM8R8V8_9BACT</name>
<evidence type="ECO:0000256" key="15">
    <source>
        <dbReference type="PIRNR" id="PIRNR000204"/>
    </source>
</evidence>
<keyword evidence="8 16" id="KW-0812">Transmembrane</keyword>
<keyword evidence="12 15" id="KW-0520">NAD</keyword>
<dbReference type="RefSeq" id="WP_213041960.1">
    <property type="nucleotide sequence ID" value="NZ_CAJNBJ010000005.1"/>
</dbReference>
<dbReference type="InterPro" id="IPR029035">
    <property type="entry name" value="DHS-like_NAD/FAD-binding_dom"/>
</dbReference>
<dbReference type="PANTHER" id="PTHR44758">
    <property type="entry name" value="NAD(P) TRANSHYDROGENASE SUBUNIT BETA"/>
    <property type="match status" value="1"/>
</dbReference>
<keyword evidence="19" id="KW-1185">Reference proteome</keyword>
<feature type="transmembrane region" description="Helical" evidence="16">
    <location>
        <begin position="237"/>
        <end position="256"/>
    </location>
</feature>
<keyword evidence="7 15" id="KW-0997">Cell inner membrane</keyword>
<dbReference type="Pfam" id="PF02233">
    <property type="entry name" value="PNTB"/>
    <property type="match status" value="1"/>
</dbReference>
<reference evidence="18 19" key="1">
    <citation type="submission" date="2021-02" db="EMBL/GenBank/DDBJ databases">
        <authorList>
            <person name="Han P."/>
        </authorList>
    </citation>
    <scope>NUCLEOTIDE SEQUENCE [LARGE SCALE GENOMIC DNA]</scope>
    <source>
        <strain evidence="18">Candidatus Nitrospira sp. ZN2</strain>
    </source>
</reference>
<dbReference type="Proteomes" id="UP000675880">
    <property type="component" value="Unassembled WGS sequence"/>
</dbReference>
<comment type="caution">
    <text evidence="18">The sequence shown here is derived from an EMBL/GenBank/DDBJ whole genome shotgun (WGS) entry which is preliminary data.</text>
</comment>
<evidence type="ECO:0000256" key="8">
    <source>
        <dbReference type="ARBA" id="ARBA00022692"/>
    </source>
</evidence>
<accession>A0ABM8R8V8</accession>
<proteinExistence type="inferred from homology"/>
<evidence type="ECO:0000256" key="2">
    <source>
        <dbReference type="ARBA" id="ARBA00004429"/>
    </source>
</evidence>
<feature type="transmembrane region" description="Helical" evidence="16">
    <location>
        <begin position="31"/>
        <end position="50"/>
    </location>
</feature>
<organism evidence="18 19">
    <name type="scientific">Nitrospira defluvii</name>
    <dbReference type="NCBI Taxonomy" id="330214"/>
    <lineage>
        <taxon>Bacteria</taxon>
        <taxon>Pseudomonadati</taxon>
        <taxon>Nitrospirota</taxon>
        <taxon>Nitrospiria</taxon>
        <taxon>Nitrospirales</taxon>
        <taxon>Nitrospiraceae</taxon>
        <taxon>Nitrospira</taxon>
    </lineage>
</organism>
<evidence type="ECO:0000256" key="3">
    <source>
        <dbReference type="ARBA" id="ARBA00007919"/>
    </source>
</evidence>
<evidence type="ECO:0000256" key="11">
    <source>
        <dbReference type="ARBA" id="ARBA00022989"/>
    </source>
</evidence>
<dbReference type="InterPro" id="IPR012136">
    <property type="entry name" value="NADH_DH_b"/>
</dbReference>
<evidence type="ECO:0000256" key="6">
    <source>
        <dbReference type="ARBA" id="ARBA00022475"/>
    </source>
</evidence>
<evidence type="ECO:0000256" key="10">
    <source>
        <dbReference type="ARBA" id="ARBA00022967"/>
    </source>
</evidence>
<feature type="transmembrane region" description="Helical" evidence="16">
    <location>
        <begin position="88"/>
        <end position="107"/>
    </location>
</feature>
<dbReference type="EMBL" id="CAJNBJ010000005">
    <property type="protein sequence ID" value="CAE6739360.1"/>
    <property type="molecule type" value="Genomic_DNA"/>
</dbReference>
<keyword evidence="10 15" id="KW-1278">Translocase</keyword>
<feature type="transmembrane region" description="Helical" evidence="16">
    <location>
        <begin position="113"/>
        <end position="139"/>
    </location>
</feature>
<sequence length="462" mass="47722">MNAAFINLGYLGVSVLFVVGLKGLAHPRTAARGNVLGSLGMFLAVVLTLLDRRIVGFQTIAVALLIGSVIGATLALKIQMTAMPQMVAVLNGLGGGASVFVAGAGLLENQDAAIATLSHFTAAAVASGVIGAVTFWGSLVAFAKLQALITESAVRFPGQYAINAGLAIAAGGLGLWLLLTPAHHTAYWLVVAVSSLLGLLLVLPVGGADMPVIIALLNSCSGLAAAATGFVLNNNVLIIAGSLVGASGFILTQIMCRAMNRSLADVMVGGAPPAKKGRQDEEIYTGRVKAGSPEQVAWLFDAARRVVIVPGYGMAVSQAQHSVAHLAELLRGRGIEVEFAIHPVAGRMPGHMNVLLAEANVPYELLKDLDESNPTFEQTDVALVIGANDVVNPLARTDPTSPLAGMPILDVDKARTVVVIKRSLSPGFAGVPNPLFAADKTIMLFGDGRAMVQAVLKVLRDG</sequence>